<protein>
    <submittedName>
        <fullName evidence="2">Uncharacterized protein</fullName>
    </submittedName>
</protein>
<keyword evidence="3" id="KW-1185">Reference proteome</keyword>
<dbReference type="STRING" id="446470.Snas_3730"/>
<dbReference type="KEGG" id="sna:Snas_3730"/>
<evidence type="ECO:0000313" key="3">
    <source>
        <dbReference type="Proteomes" id="UP000000844"/>
    </source>
</evidence>
<feature type="compositionally biased region" description="Acidic residues" evidence="1">
    <location>
        <begin position="87"/>
        <end position="146"/>
    </location>
</feature>
<feature type="compositionally biased region" description="Acidic residues" evidence="1">
    <location>
        <begin position="15"/>
        <end position="80"/>
    </location>
</feature>
<name>D3PXQ7_STANL</name>
<gene>
    <name evidence="2" type="ordered locus">Snas_3730</name>
</gene>
<dbReference type="RefSeq" id="WP_013018958.1">
    <property type="nucleotide sequence ID" value="NC_013947.1"/>
</dbReference>
<feature type="region of interest" description="Disordered" evidence="1">
    <location>
        <begin position="1"/>
        <end position="171"/>
    </location>
</feature>
<feature type="region of interest" description="Disordered" evidence="1">
    <location>
        <begin position="195"/>
        <end position="220"/>
    </location>
</feature>
<evidence type="ECO:0000313" key="2">
    <source>
        <dbReference type="EMBL" id="ADD43387.1"/>
    </source>
</evidence>
<dbReference type="EMBL" id="CP001778">
    <property type="protein sequence ID" value="ADD43387.1"/>
    <property type="molecule type" value="Genomic_DNA"/>
</dbReference>
<accession>D3PXQ7</accession>
<proteinExistence type="predicted"/>
<sequence>MNWADDSDSPTGDEAYPEPDPGMDDAAYDESTGDDEVSDFDAEDDTLDPDAEVSEDGDEPVASDEGAEGDADAEAADEGEQPAPDGPDADADVEDEPEPAGGDEPETDPDAEAIEITDDEVVGTDPDADLAADDPAFDAEFPPDIDMDARPEPVDGEPWSDASLLGSTSDAGTDWAAYDYSAPPMDDLFAMDGASSGSWDSLAASDDPAVSSLARWWQPT</sequence>
<dbReference type="HOGENOM" id="CLU_1255330_0_0_11"/>
<dbReference type="AlphaFoldDB" id="D3PXQ7"/>
<evidence type="ECO:0000256" key="1">
    <source>
        <dbReference type="SAM" id="MobiDB-lite"/>
    </source>
</evidence>
<dbReference type="OrthoDB" id="3298692at2"/>
<organism evidence="2 3">
    <name type="scientific">Stackebrandtia nassauensis (strain DSM 44728 / CIP 108903 / NRRL B-16338 / NBRC 102104 / LLR-40K-21)</name>
    <dbReference type="NCBI Taxonomy" id="446470"/>
    <lineage>
        <taxon>Bacteria</taxon>
        <taxon>Bacillati</taxon>
        <taxon>Actinomycetota</taxon>
        <taxon>Actinomycetes</taxon>
        <taxon>Glycomycetales</taxon>
        <taxon>Glycomycetaceae</taxon>
        <taxon>Stackebrandtia</taxon>
    </lineage>
</organism>
<dbReference type="Proteomes" id="UP000000844">
    <property type="component" value="Chromosome"/>
</dbReference>
<reference evidence="2 3" key="1">
    <citation type="journal article" date="2009" name="Stand. Genomic Sci.">
        <title>Complete genome sequence of Stackebrandtia nassauensis type strain (LLR-40K-21).</title>
        <authorList>
            <person name="Munk C."/>
            <person name="Lapidus A."/>
            <person name="Copeland A."/>
            <person name="Jando M."/>
            <person name="Mayilraj S."/>
            <person name="Glavina Del Rio T."/>
            <person name="Nolan M."/>
            <person name="Chen F."/>
            <person name="Lucas S."/>
            <person name="Tice H."/>
            <person name="Cheng J.F."/>
            <person name="Han C."/>
            <person name="Detter J.C."/>
            <person name="Bruce D."/>
            <person name="Goodwin L."/>
            <person name="Chain P."/>
            <person name="Pitluck S."/>
            <person name="Goker M."/>
            <person name="Ovchinikova G."/>
            <person name="Pati A."/>
            <person name="Ivanova N."/>
            <person name="Mavromatis K."/>
            <person name="Chen A."/>
            <person name="Palaniappan K."/>
            <person name="Land M."/>
            <person name="Hauser L."/>
            <person name="Chang Y.J."/>
            <person name="Jeffries C.D."/>
            <person name="Bristow J."/>
            <person name="Eisen J.A."/>
            <person name="Markowitz V."/>
            <person name="Hugenholtz P."/>
            <person name="Kyrpides N.C."/>
            <person name="Klenk H.P."/>
        </authorList>
    </citation>
    <scope>NUCLEOTIDE SEQUENCE [LARGE SCALE GENOMIC DNA]</scope>
    <source>
        <strain evidence="3">DSM 44728 / CIP 108903 / NRRL B-16338 / NBRC 102104 / LLR-40K-21</strain>
    </source>
</reference>